<reference evidence="2 3" key="1">
    <citation type="journal article" date="2018" name="Front. Plant Sci.">
        <title>Red Clover (Trifolium pratense) and Zigzag Clover (T. medium) - A Picture of Genomic Similarities and Differences.</title>
        <authorList>
            <person name="Dluhosova J."/>
            <person name="Istvanek J."/>
            <person name="Nedelnik J."/>
            <person name="Repkova J."/>
        </authorList>
    </citation>
    <scope>NUCLEOTIDE SEQUENCE [LARGE SCALE GENOMIC DNA]</scope>
    <source>
        <strain evidence="3">cv. 10/8</strain>
        <tissue evidence="2">Leaf</tissue>
    </source>
</reference>
<dbReference type="Proteomes" id="UP000265520">
    <property type="component" value="Unassembled WGS sequence"/>
</dbReference>
<protein>
    <submittedName>
        <fullName evidence="2">Uncharacterized protein</fullName>
    </submittedName>
</protein>
<feature type="compositionally biased region" description="Basic and acidic residues" evidence="1">
    <location>
        <begin position="74"/>
        <end position="83"/>
    </location>
</feature>
<sequence>MEFFFEVGKDDCAYEVAVYASFRDCQMYVEHNVIDEESDWEGSDYSDDADGVKFNDSKDERTTALDDGFGVNPLDERTSEENKKKKVVGSVGCSESGGKFGDEAYVSGELGSSDPDDSNEERGPKYPKFRKEALHANFEFEKGMEFNSLVEFKDVIRHWSILNGFSIAFVKNESYRVE</sequence>
<accession>A0A392M607</accession>
<name>A0A392M607_9FABA</name>
<feature type="compositionally biased region" description="Low complexity" evidence="1">
    <location>
        <begin position="88"/>
        <end position="97"/>
    </location>
</feature>
<keyword evidence="3" id="KW-1185">Reference proteome</keyword>
<feature type="compositionally biased region" description="Basic and acidic residues" evidence="1">
    <location>
        <begin position="50"/>
        <end position="64"/>
    </location>
</feature>
<proteinExistence type="predicted"/>
<dbReference type="EMBL" id="LXQA010004013">
    <property type="protein sequence ID" value="MCH82669.1"/>
    <property type="molecule type" value="Genomic_DNA"/>
</dbReference>
<evidence type="ECO:0000256" key="1">
    <source>
        <dbReference type="SAM" id="MobiDB-lite"/>
    </source>
</evidence>
<dbReference type="AlphaFoldDB" id="A0A392M607"/>
<evidence type="ECO:0000313" key="2">
    <source>
        <dbReference type="EMBL" id="MCH82669.1"/>
    </source>
</evidence>
<evidence type="ECO:0000313" key="3">
    <source>
        <dbReference type="Proteomes" id="UP000265520"/>
    </source>
</evidence>
<feature type="compositionally biased region" description="Acidic residues" evidence="1">
    <location>
        <begin position="38"/>
        <end position="49"/>
    </location>
</feature>
<organism evidence="2 3">
    <name type="scientific">Trifolium medium</name>
    <dbReference type="NCBI Taxonomy" id="97028"/>
    <lineage>
        <taxon>Eukaryota</taxon>
        <taxon>Viridiplantae</taxon>
        <taxon>Streptophyta</taxon>
        <taxon>Embryophyta</taxon>
        <taxon>Tracheophyta</taxon>
        <taxon>Spermatophyta</taxon>
        <taxon>Magnoliopsida</taxon>
        <taxon>eudicotyledons</taxon>
        <taxon>Gunneridae</taxon>
        <taxon>Pentapetalae</taxon>
        <taxon>rosids</taxon>
        <taxon>fabids</taxon>
        <taxon>Fabales</taxon>
        <taxon>Fabaceae</taxon>
        <taxon>Papilionoideae</taxon>
        <taxon>50 kb inversion clade</taxon>
        <taxon>NPAAA clade</taxon>
        <taxon>Hologalegina</taxon>
        <taxon>IRL clade</taxon>
        <taxon>Trifolieae</taxon>
        <taxon>Trifolium</taxon>
    </lineage>
</organism>
<comment type="caution">
    <text evidence="2">The sequence shown here is derived from an EMBL/GenBank/DDBJ whole genome shotgun (WGS) entry which is preliminary data.</text>
</comment>
<feature type="region of interest" description="Disordered" evidence="1">
    <location>
        <begin position="38"/>
        <end position="125"/>
    </location>
</feature>
<gene>
    <name evidence="2" type="ORF">A2U01_0003480</name>
</gene>